<organism evidence="2 3">
    <name type="scientific">Diaporthe eres</name>
    <name type="common">Phomopsis oblonga</name>
    <dbReference type="NCBI Taxonomy" id="83184"/>
    <lineage>
        <taxon>Eukaryota</taxon>
        <taxon>Fungi</taxon>
        <taxon>Dikarya</taxon>
        <taxon>Ascomycota</taxon>
        <taxon>Pezizomycotina</taxon>
        <taxon>Sordariomycetes</taxon>
        <taxon>Sordariomycetidae</taxon>
        <taxon>Diaporthales</taxon>
        <taxon>Diaporthaceae</taxon>
        <taxon>Diaporthe</taxon>
        <taxon>Diaporthe eres species complex</taxon>
    </lineage>
</organism>
<dbReference type="Proteomes" id="UP001430848">
    <property type="component" value="Unassembled WGS sequence"/>
</dbReference>
<proteinExistence type="predicted"/>
<dbReference type="SMART" id="SM00256">
    <property type="entry name" value="FBOX"/>
    <property type="match status" value="1"/>
</dbReference>
<dbReference type="Gene3D" id="3.80.10.10">
    <property type="entry name" value="Ribonuclease Inhibitor"/>
    <property type="match status" value="1"/>
</dbReference>
<feature type="domain" description="F-box" evidence="1">
    <location>
        <begin position="185"/>
        <end position="231"/>
    </location>
</feature>
<accession>A0ABR1P149</accession>
<dbReference type="SUPFAM" id="SSF81383">
    <property type="entry name" value="F-box domain"/>
    <property type="match status" value="1"/>
</dbReference>
<dbReference type="PROSITE" id="PS50181">
    <property type="entry name" value="FBOX"/>
    <property type="match status" value="1"/>
</dbReference>
<evidence type="ECO:0000313" key="3">
    <source>
        <dbReference type="Proteomes" id="UP001430848"/>
    </source>
</evidence>
<reference evidence="2 3" key="1">
    <citation type="submission" date="2024-02" db="EMBL/GenBank/DDBJ databases">
        <title>De novo assembly and annotation of 12 fungi associated with fruit tree decline syndrome in Ontario, Canada.</title>
        <authorList>
            <person name="Sulman M."/>
            <person name="Ellouze W."/>
            <person name="Ilyukhin E."/>
        </authorList>
    </citation>
    <scope>NUCLEOTIDE SEQUENCE [LARGE SCALE GENOMIC DNA]</scope>
    <source>
        <strain evidence="2 3">M169</strain>
    </source>
</reference>
<sequence>MPEVTAADRQKAFLDKARKLYSDGKFKAALAAFKESKKLGLSLKEIQISRCHCKDFESLSTSNSPKLAMYTLAKRACTCGSDVFHCNVPSHLNALDGIIATYEKLEAPVKARQYATLFIITSPRAPEGYLRLAKALRLCDSEQSSETITRCRWIYRQATQSVQIHGDKDHPKLKLSQFLAGLLRMDILGSLPPELQTMILGNLANSDLCRSMRVSKTWKRACLDPSLWRHLKFVGTSRQNLRKGVFNKIITKRAQCKAKSLALCGVSKLNIDLPILKATLKALNQLESLSLKGIMVAEDESVNWQAAPPNDTWTMTLFEEAPPSLKGYPDIVADYLNPTNIVYNKRVLPPVTELERMEHLYMRDPSLPFARTVDGLESLAWFMDLIKPSMSNGSLTSLAVTFCPEFRFELDRVLNKDAIHTLSCFDFLDEGPGSQCGDSFVHWVQGFHNLTTVGVFPQRSEGCWMHVSKVLAKESRIETIYTDVLSGQPRDWVLAKAQEKGVKIIEASRIPEPVLQPRDGFS</sequence>
<gene>
    <name evidence="2" type="ORF">SLS63_008909</name>
</gene>
<dbReference type="InterPro" id="IPR001810">
    <property type="entry name" value="F-box_dom"/>
</dbReference>
<evidence type="ECO:0000259" key="1">
    <source>
        <dbReference type="PROSITE" id="PS50181"/>
    </source>
</evidence>
<evidence type="ECO:0000313" key="2">
    <source>
        <dbReference type="EMBL" id="KAK7723256.1"/>
    </source>
</evidence>
<dbReference type="InterPro" id="IPR011990">
    <property type="entry name" value="TPR-like_helical_dom_sf"/>
</dbReference>
<dbReference type="InterPro" id="IPR032675">
    <property type="entry name" value="LRR_dom_sf"/>
</dbReference>
<comment type="caution">
    <text evidence="2">The sequence shown here is derived from an EMBL/GenBank/DDBJ whole genome shotgun (WGS) entry which is preliminary data.</text>
</comment>
<dbReference type="InterPro" id="IPR036047">
    <property type="entry name" value="F-box-like_dom_sf"/>
</dbReference>
<dbReference type="Pfam" id="PF12937">
    <property type="entry name" value="F-box-like"/>
    <property type="match status" value="1"/>
</dbReference>
<keyword evidence="3" id="KW-1185">Reference proteome</keyword>
<dbReference type="EMBL" id="JAKNSF020000061">
    <property type="protein sequence ID" value="KAK7723256.1"/>
    <property type="molecule type" value="Genomic_DNA"/>
</dbReference>
<protein>
    <recommendedName>
        <fullName evidence="1">F-box domain-containing protein</fullName>
    </recommendedName>
</protein>
<name>A0ABR1P149_DIAER</name>
<dbReference type="Gene3D" id="1.25.40.10">
    <property type="entry name" value="Tetratricopeptide repeat domain"/>
    <property type="match status" value="1"/>
</dbReference>